<evidence type="ECO:0000256" key="2">
    <source>
        <dbReference type="ARBA" id="ARBA00001947"/>
    </source>
</evidence>
<dbReference type="SUPFAM" id="SSF82282">
    <property type="entry name" value="Homocysteine S-methyltransferase"/>
    <property type="match status" value="1"/>
</dbReference>
<keyword evidence="9" id="KW-0028">Amino-acid biosynthesis</keyword>
<comment type="similarity">
    <text evidence="5">Belongs to the vitamin-B12 dependent methionine synthase family.</text>
</comment>
<feature type="binding site" evidence="19">
    <location>
        <position position="243"/>
    </location>
    <ligand>
        <name>Zn(2+)</name>
        <dbReference type="ChEBI" id="CHEBI:29105"/>
    </ligand>
</feature>
<dbReference type="InterPro" id="IPR036589">
    <property type="entry name" value="HCY_dom_sf"/>
</dbReference>
<dbReference type="GO" id="GO:0046653">
    <property type="term" value="P:tetrahydrofolate metabolic process"/>
    <property type="evidence" value="ECO:0007669"/>
    <property type="project" value="TreeGrafter"/>
</dbReference>
<dbReference type="GO" id="GO:0008705">
    <property type="term" value="F:methionine synthase activity"/>
    <property type="evidence" value="ECO:0007669"/>
    <property type="project" value="UniProtKB-EC"/>
</dbReference>
<keyword evidence="11 19" id="KW-0808">Transferase</keyword>
<proteinExistence type="inferred from homology"/>
<dbReference type="SUPFAM" id="SSF51717">
    <property type="entry name" value="Dihydropteroate synthetase-like"/>
    <property type="match status" value="1"/>
</dbReference>
<evidence type="ECO:0000259" key="20">
    <source>
        <dbReference type="PROSITE" id="PS50970"/>
    </source>
</evidence>
<keyword evidence="14 19" id="KW-0862">Zinc</keyword>
<comment type="cofactor">
    <cofactor evidence="2 19">
        <name>Zn(2+)</name>
        <dbReference type="ChEBI" id="CHEBI:29105"/>
    </cofactor>
</comment>
<dbReference type="AlphaFoldDB" id="A0A956M518"/>
<evidence type="ECO:0000256" key="7">
    <source>
        <dbReference type="ARBA" id="ARBA00013998"/>
    </source>
</evidence>
<dbReference type="GO" id="GO:0031419">
    <property type="term" value="F:cobalamin binding"/>
    <property type="evidence" value="ECO:0007669"/>
    <property type="project" value="UniProtKB-KW"/>
</dbReference>
<dbReference type="Gene3D" id="3.20.20.20">
    <property type="entry name" value="Dihydropteroate synthase-like"/>
    <property type="match status" value="1"/>
</dbReference>
<dbReference type="InterPro" id="IPR050554">
    <property type="entry name" value="Met_Synthase/Corrinoid"/>
</dbReference>
<evidence type="ECO:0000313" key="23">
    <source>
        <dbReference type="Proteomes" id="UP000697710"/>
    </source>
</evidence>
<evidence type="ECO:0000256" key="3">
    <source>
        <dbReference type="ARBA" id="ARBA00001956"/>
    </source>
</evidence>
<evidence type="ECO:0000256" key="8">
    <source>
        <dbReference type="ARBA" id="ARBA00022603"/>
    </source>
</evidence>
<evidence type="ECO:0000256" key="10">
    <source>
        <dbReference type="ARBA" id="ARBA00022628"/>
    </source>
</evidence>
<protein>
    <recommendedName>
        <fullName evidence="7">Methionine synthase</fullName>
        <ecNumber evidence="6">2.1.1.13</ecNumber>
    </recommendedName>
    <alternativeName>
        <fullName evidence="18">5-methyltetrahydrofolate--homocysteine methyltransferase</fullName>
    </alternativeName>
</protein>
<dbReference type="Pfam" id="PF00809">
    <property type="entry name" value="Pterin_bind"/>
    <property type="match status" value="1"/>
</dbReference>
<dbReference type="FunFam" id="3.20.20.20:FF:000002">
    <property type="entry name" value="Methionine synthase"/>
    <property type="match status" value="1"/>
</dbReference>
<reference evidence="22" key="1">
    <citation type="submission" date="2020-04" db="EMBL/GenBank/DDBJ databases">
        <authorList>
            <person name="Zhang T."/>
        </authorList>
    </citation>
    <scope>NUCLEOTIDE SEQUENCE</scope>
    <source>
        <strain evidence="22">HKST-UBA01</strain>
    </source>
</reference>
<keyword evidence="10" id="KW-0846">Cobalamin</keyword>
<evidence type="ECO:0000256" key="18">
    <source>
        <dbReference type="ARBA" id="ARBA00031040"/>
    </source>
</evidence>
<evidence type="ECO:0000256" key="19">
    <source>
        <dbReference type="PROSITE-ProRule" id="PRU00333"/>
    </source>
</evidence>
<sequence>GADIVETNSFTATSVSLADYGLSADAYDINRAAAEIARRAVDGWVAEQGAPTGGRRPARFVAGSMGPTNRTASLSPDVNNPSLRNVTFQDLRASYREEAEALLDGGVDLLLVETSFDTLNLKAALFAIDELFEERGYRLPVIASITITDQSGRTLSGQTVEAAYTSITHADLFAVGVNCALGPELMRPHVEDLARLADRRVSCHPNAGLPNAFGGYDETPEQMARTLGDFARRGWLNVVGGCCGTTPAHIAAIAQAVRGCAPRVTPSLPSYTHYSGLERYTIREDSNFTVIGERTNVTGSKKFARLIRGGDFEAALAVARDQVEGGANVLDVNMDEGLLDSVQVMRTFLHQVGAEPDIARLPIMVDSSDFRVLEAGMECLQGKGIVNSISLKEGEDVFREHARLIRRHGHAVVVMAFDEEGQATETARKVEILSRAHRILTEDVGFPSSDIVFDPNVLTVATGIEEHNGYALSFLEAVAELKRRFPLARVSGGVSNLSFSFRGNEPVRKAMNSVFLYHAIKAGLDMGIVNAGQLAVYEDVPADLRTLIEDVLFDRHPDATEKLIAYAQQHQAV</sequence>
<dbReference type="Gene3D" id="3.20.20.330">
    <property type="entry name" value="Homocysteine-binding-like domain"/>
    <property type="match status" value="1"/>
</dbReference>
<gene>
    <name evidence="22" type="ORF">KC729_20845</name>
</gene>
<evidence type="ECO:0000256" key="17">
    <source>
        <dbReference type="ARBA" id="ARBA00025552"/>
    </source>
</evidence>
<comment type="function">
    <text evidence="17">Catalyzes the transfer of a methyl group from methyl-cobalamin to homocysteine, yielding enzyme-bound cob(I)alamin and methionine. Subsequently, remethylates the cofactor using methyltetrahydrofolate.</text>
</comment>
<organism evidence="22 23">
    <name type="scientific">Eiseniibacteriota bacterium</name>
    <dbReference type="NCBI Taxonomy" id="2212470"/>
    <lineage>
        <taxon>Bacteria</taxon>
        <taxon>Candidatus Eiseniibacteriota</taxon>
    </lineage>
</organism>
<comment type="catalytic activity">
    <reaction evidence="1">
        <text>(6S)-5-methyl-5,6,7,8-tetrahydrofolate + L-homocysteine = (6S)-5,6,7,8-tetrahydrofolate + L-methionine</text>
        <dbReference type="Rhea" id="RHEA:11172"/>
        <dbReference type="ChEBI" id="CHEBI:18608"/>
        <dbReference type="ChEBI" id="CHEBI:57453"/>
        <dbReference type="ChEBI" id="CHEBI:57844"/>
        <dbReference type="ChEBI" id="CHEBI:58199"/>
        <dbReference type="EC" id="2.1.1.13"/>
    </reaction>
</comment>
<feature type="binding site" evidence="19">
    <location>
        <position position="242"/>
    </location>
    <ligand>
        <name>Zn(2+)</name>
        <dbReference type="ChEBI" id="CHEBI:29105"/>
    </ligand>
</feature>
<evidence type="ECO:0000256" key="13">
    <source>
        <dbReference type="ARBA" id="ARBA00022723"/>
    </source>
</evidence>
<dbReference type="Pfam" id="PF02574">
    <property type="entry name" value="S-methyl_trans"/>
    <property type="match status" value="1"/>
</dbReference>
<evidence type="ECO:0000256" key="12">
    <source>
        <dbReference type="ARBA" id="ARBA00022691"/>
    </source>
</evidence>
<dbReference type="EC" id="2.1.1.13" evidence="6"/>
<accession>A0A956M518</accession>
<comment type="caution">
    <text evidence="22">The sequence shown here is derived from an EMBL/GenBank/DDBJ whole genome shotgun (WGS) entry which is preliminary data.</text>
</comment>
<feature type="domain" description="Hcy-binding" evidence="20">
    <location>
        <begin position="1"/>
        <end position="257"/>
    </location>
</feature>
<evidence type="ECO:0000256" key="5">
    <source>
        <dbReference type="ARBA" id="ARBA00010398"/>
    </source>
</evidence>
<evidence type="ECO:0000256" key="14">
    <source>
        <dbReference type="ARBA" id="ARBA00022833"/>
    </source>
</evidence>
<feature type="domain" description="Pterin-binding" evidence="21">
    <location>
        <begin position="288"/>
        <end position="549"/>
    </location>
</feature>
<evidence type="ECO:0000259" key="21">
    <source>
        <dbReference type="PROSITE" id="PS50972"/>
    </source>
</evidence>
<dbReference type="FunFam" id="3.20.20.330:FF:000001">
    <property type="entry name" value="Methionine synthase"/>
    <property type="match status" value="1"/>
</dbReference>
<keyword evidence="8 19" id="KW-0489">Methyltransferase</keyword>
<dbReference type="PANTHER" id="PTHR45833">
    <property type="entry name" value="METHIONINE SYNTHASE"/>
    <property type="match status" value="1"/>
</dbReference>
<dbReference type="Proteomes" id="UP000697710">
    <property type="component" value="Unassembled WGS sequence"/>
</dbReference>
<dbReference type="InterPro" id="IPR011005">
    <property type="entry name" value="Dihydropteroate_synth-like_sf"/>
</dbReference>
<evidence type="ECO:0000313" key="22">
    <source>
        <dbReference type="EMBL" id="MCA9730145.1"/>
    </source>
</evidence>
<feature type="non-terminal residue" evidence="22">
    <location>
        <position position="573"/>
    </location>
</feature>
<comment type="pathway">
    <text evidence="4">Amino-acid biosynthesis; L-methionine biosynthesis via de novo pathway; L-methionine from L-homocysteine (MetH route): step 1/1.</text>
</comment>
<dbReference type="GO" id="GO:0050667">
    <property type="term" value="P:homocysteine metabolic process"/>
    <property type="evidence" value="ECO:0007669"/>
    <property type="project" value="TreeGrafter"/>
</dbReference>
<dbReference type="InterPro" id="IPR000489">
    <property type="entry name" value="Pterin-binding_dom"/>
</dbReference>
<reference evidence="22" key="2">
    <citation type="journal article" date="2021" name="Microbiome">
        <title>Successional dynamics and alternative stable states in a saline activated sludge microbial community over 9 years.</title>
        <authorList>
            <person name="Wang Y."/>
            <person name="Ye J."/>
            <person name="Ju F."/>
            <person name="Liu L."/>
            <person name="Boyd J.A."/>
            <person name="Deng Y."/>
            <person name="Parks D.H."/>
            <person name="Jiang X."/>
            <person name="Yin X."/>
            <person name="Woodcroft B.J."/>
            <person name="Tyson G.W."/>
            <person name="Hugenholtz P."/>
            <person name="Polz M.F."/>
            <person name="Zhang T."/>
        </authorList>
    </citation>
    <scope>NUCLEOTIDE SEQUENCE</scope>
    <source>
        <strain evidence="22">HKST-UBA01</strain>
    </source>
</reference>
<comment type="cofactor">
    <cofactor evidence="3">
        <name>methylcob(III)alamin</name>
        <dbReference type="ChEBI" id="CHEBI:28115"/>
    </cofactor>
</comment>
<dbReference type="GO" id="GO:0005829">
    <property type="term" value="C:cytosol"/>
    <property type="evidence" value="ECO:0007669"/>
    <property type="project" value="TreeGrafter"/>
</dbReference>
<evidence type="ECO:0000256" key="4">
    <source>
        <dbReference type="ARBA" id="ARBA00005178"/>
    </source>
</evidence>
<evidence type="ECO:0000256" key="1">
    <source>
        <dbReference type="ARBA" id="ARBA00001700"/>
    </source>
</evidence>
<evidence type="ECO:0000256" key="15">
    <source>
        <dbReference type="ARBA" id="ARBA00023167"/>
    </source>
</evidence>
<dbReference type="PROSITE" id="PS50970">
    <property type="entry name" value="HCY"/>
    <property type="match status" value="1"/>
</dbReference>
<evidence type="ECO:0000256" key="6">
    <source>
        <dbReference type="ARBA" id="ARBA00012032"/>
    </source>
</evidence>
<evidence type="ECO:0000256" key="11">
    <source>
        <dbReference type="ARBA" id="ARBA00022679"/>
    </source>
</evidence>
<dbReference type="GO" id="GO:0046872">
    <property type="term" value="F:metal ion binding"/>
    <property type="evidence" value="ECO:0007669"/>
    <property type="project" value="UniProtKB-KW"/>
</dbReference>
<dbReference type="EMBL" id="JAGQHR010001012">
    <property type="protein sequence ID" value="MCA9730145.1"/>
    <property type="molecule type" value="Genomic_DNA"/>
</dbReference>
<keyword evidence="16" id="KW-0170">Cobalt</keyword>
<dbReference type="PANTHER" id="PTHR45833:SF1">
    <property type="entry name" value="METHIONINE SYNTHASE"/>
    <property type="match status" value="1"/>
</dbReference>
<keyword evidence="15" id="KW-0486">Methionine biosynthesis</keyword>
<feature type="non-terminal residue" evidence="22">
    <location>
        <position position="1"/>
    </location>
</feature>
<keyword evidence="12" id="KW-0949">S-adenosyl-L-methionine</keyword>
<feature type="binding site" evidence="19">
    <location>
        <position position="179"/>
    </location>
    <ligand>
        <name>Zn(2+)</name>
        <dbReference type="ChEBI" id="CHEBI:29105"/>
    </ligand>
</feature>
<name>A0A956M518_UNCEI</name>
<keyword evidence="13 19" id="KW-0479">Metal-binding</keyword>
<dbReference type="GO" id="GO:0032259">
    <property type="term" value="P:methylation"/>
    <property type="evidence" value="ECO:0007669"/>
    <property type="project" value="UniProtKB-KW"/>
</dbReference>
<evidence type="ECO:0000256" key="16">
    <source>
        <dbReference type="ARBA" id="ARBA00023285"/>
    </source>
</evidence>
<dbReference type="PROSITE" id="PS50972">
    <property type="entry name" value="PTERIN_BINDING"/>
    <property type="match status" value="1"/>
</dbReference>
<dbReference type="InterPro" id="IPR003726">
    <property type="entry name" value="HCY_dom"/>
</dbReference>
<dbReference type="CDD" id="cd00740">
    <property type="entry name" value="MeTr"/>
    <property type="match status" value="1"/>
</dbReference>
<evidence type="ECO:0000256" key="9">
    <source>
        <dbReference type="ARBA" id="ARBA00022605"/>
    </source>
</evidence>